<dbReference type="EMBL" id="JBJQOH010000007">
    <property type="protein sequence ID" value="KAL3678337.1"/>
    <property type="molecule type" value="Genomic_DNA"/>
</dbReference>
<keyword evidence="2" id="KW-1185">Reference proteome</keyword>
<reference evidence="1 2" key="1">
    <citation type="submission" date="2024-09" db="EMBL/GenBank/DDBJ databases">
        <title>Chromosome-scale assembly of Riccia sorocarpa.</title>
        <authorList>
            <person name="Paukszto L."/>
        </authorList>
    </citation>
    <scope>NUCLEOTIDE SEQUENCE [LARGE SCALE GENOMIC DNA]</scope>
    <source>
        <strain evidence="1">LP-2024</strain>
        <tissue evidence="1">Aerial parts of the thallus</tissue>
    </source>
</reference>
<sequence length="190" mass="21701">MGLDERKYPTKNPMTITFQNCLREMVKSGQYIPHLRWLFNQKVSRSLAEALWRAAIAPNSVTQADIAFIFFGQITPDRYFEHAPPAEDMNRPLAMASPKREEPIAVENGPDEDYIPIVDGRNIQGADREQIIEDLLLDYGYGIAIEKEPDVVKAEETLVDALYYMDLCRGPIFSNDDNDDMEEAPKDCRL</sequence>
<evidence type="ECO:0000313" key="1">
    <source>
        <dbReference type="EMBL" id="KAL3678337.1"/>
    </source>
</evidence>
<accession>A0ABD3GJK5</accession>
<gene>
    <name evidence="1" type="ORF">R1sor_021293</name>
</gene>
<proteinExistence type="predicted"/>
<protein>
    <submittedName>
        <fullName evidence="1">Uncharacterized protein</fullName>
    </submittedName>
</protein>
<comment type="caution">
    <text evidence="1">The sequence shown here is derived from an EMBL/GenBank/DDBJ whole genome shotgun (WGS) entry which is preliminary data.</text>
</comment>
<dbReference type="AlphaFoldDB" id="A0ABD3GJK5"/>
<evidence type="ECO:0000313" key="2">
    <source>
        <dbReference type="Proteomes" id="UP001633002"/>
    </source>
</evidence>
<dbReference type="Proteomes" id="UP001633002">
    <property type="component" value="Unassembled WGS sequence"/>
</dbReference>
<organism evidence="1 2">
    <name type="scientific">Riccia sorocarpa</name>
    <dbReference type="NCBI Taxonomy" id="122646"/>
    <lineage>
        <taxon>Eukaryota</taxon>
        <taxon>Viridiplantae</taxon>
        <taxon>Streptophyta</taxon>
        <taxon>Embryophyta</taxon>
        <taxon>Marchantiophyta</taxon>
        <taxon>Marchantiopsida</taxon>
        <taxon>Marchantiidae</taxon>
        <taxon>Marchantiales</taxon>
        <taxon>Ricciaceae</taxon>
        <taxon>Riccia</taxon>
    </lineage>
</organism>
<name>A0ABD3GJK5_9MARC</name>